<dbReference type="AlphaFoldDB" id="K0SMC3"/>
<evidence type="ECO:0000313" key="3">
    <source>
        <dbReference type="EMBL" id="EJK66515.1"/>
    </source>
</evidence>
<dbReference type="SUPFAM" id="SSF56300">
    <property type="entry name" value="Metallo-dependent phosphatases"/>
    <property type="match status" value="1"/>
</dbReference>
<organism evidence="3 4">
    <name type="scientific">Thalassiosira oceanica</name>
    <name type="common">Marine diatom</name>
    <dbReference type="NCBI Taxonomy" id="159749"/>
    <lineage>
        <taxon>Eukaryota</taxon>
        <taxon>Sar</taxon>
        <taxon>Stramenopiles</taxon>
        <taxon>Ochrophyta</taxon>
        <taxon>Bacillariophyta</taxon>
        <taxon>Coscinodiscophyceae</taxon>
        <taxon>Thalassiosirophycidae</taxon>
        <taxon>Thalassiosirales</taxon>
        <taxon>Thalassiosiraceae</taxon>
        <taxon>Thalassiosira</taxon>
    </lineage>
</organism>
<dbReference type="Proteomes" id="UP000266841">
    <property type="component" value="Unassembled WGS sequence"/>
</dbReference>
<dbReference type="PANTHER" id="PTHR12905:SF0">
    <property type="entry name" value="CALCINEURIN-LIKE PHOSPHOESTERASE DOMAIN-CONTAINING PROTEIN"/>
    <property type="match status" value="1"/>
</dbReference>
<gene>
    <name evidence="3" type="ORF">THAOC_12560</name>
</gene>
<feature type="region of interest" description="Disordered" evidence="1">
    <location>
        <begin position="229"/>
        <end position="261"/>
    </location>
</feature>
<feature type="compositionally biased region" description="Basic and acidic residues" evidence="1">
    <location>
        <begin position="290"/>
        <end position="317"/>
    </location>
</feature>
<dbReference type="Gene3D" id="3.60.21.10">
    <property type="match status" value="1"/>
</dbReference>
<evidence type="ECO:0000256" key="1">
    <source>
        <dbReference type="SAM" id="MobiDB-lite"/>
    </source>
</evidence>
<dbReference type="InterPro" id="IPR004843">
    <property type="entry name" value="Calcineurin-like_PHP"/>
</dbReference>
<dbReference type="Pfam" id="PF00149">
    <property type="entry name" value="Metallophos"/>
    <property type="match status" value="1"/>
</dbReference>
<dbReference type="GO" id="GO:0016787">
    <property type="term" value="F:hydrolase activity"/>
    <property type="evidence" value="ECO:0007669"/>
    <property type="project" value="InterPro"/>
</dbReference>
<name>K0SMC3_THAOC</name>
<dbReference type="EMBL" id="AGNL01014848">
    <property type="protein sequence ID" value="EJK66515.1"/>
    <property type="molecule type" value="Genomic_DNA"/>
</dbReference>
<evidence type="ECO:0000313" key="4">
    <source>
        <dbReference type="Proteomes" id="UP000266841"/>
    </source>
</evidence>
<protein>
    <recommendedName>
        <fullName evidence="2">Calcineurin-like phosphoesterase domain-containing protein</fullName>
    </recommendedName>
</protein>
<feature type="region of interest" description="Disordered" evidence="1">
    <location>
        <begin position="1"/>
        <end position="57"/>
    </location>
</feature>
<reference evidence="3 4" key="1">
    <citation type="journal article" date="2012" name="Genome Biol.">
        <title>Genome and low-iron response of an oceanic diatom adapted to chronic iron limitation.</title>
        <authorList>
            <person name="Lommer M."/>
            <person name="Specht M."/>
            <person name="Roy A.S."/>
            <person name="Kraemer L."/>
            <person name="Andreson R."/>
            <person name="Gutowska M.A."/>
            <person name="Wolf J."/>
            <person name="Bergner S.V."/>
            <person name="Schilhabel M.B."/>
            <person name="Klostermeier U.C."/>
            <person name="Beiko R.G."/>
            <person name="Rosenstiel P."/>
            <person name="Hippler M."/>
            <person name="Laroche J."/>
        </authorList>
    </citation>
    <scope>NUCLEOTIDE SEQUENCE [LARGE SCALE GENOMIC DNA]</scope>
    <source>
        <strain evidence="3 4">CCMP1005</strain>
    </source>
</reference>
<accession>K0SMC3</accession>
<feature type="region of interest" description="Disordered" evidence="1">
    <location>
        <begin position="449"/>
        <end position="483"/>
    </location>
</feature>
<feature type="non-terminal residue" evidence="3">
    <location>
        <position position="1"/>
    </location>
</feature>
<dbReference type="OMA" id="VYRINSH"/>
<dbReference type="OrthoDB" id="630188at2759"/>
<feature type="region of interest" description="Disordered" evidence="1">
    <location>
        <begin position="290"/>
        <end position="320"/>
    </location>
</feature>
<dbReference type="InterPro" id="IPR051693">
    <property type="entry name" value="UPF0046_metallophosphoest"/>
</dbReference>
<feature type="domain" description="Calcineurin-like phosphoesterase" evidence="2">
    <location>
        <begin position="507"/>
        <end position="704"/>
    </location>
</feature>
<dbReference type="eggNOG" id="ENOG502SSXA">
    <property type="taxonomic scope" value="Eukaryota"/>
</dbReference>
<dbReference type="InterPro" id="IPR029052">
    <property type="entry name" value="Metallo-depent_PP-like"/>
</dbReference>
<proteinExistence type="predicted"/>
<dbReference type="PANTHER" id="PTHR12905">
    <property type="entry name" value="METALLOPHOSPHOESTERASE"/>
    <property type="match status" value="1"/>
</dbReference>
<sequence>LVSTPLTPRTGDDSKTSCGISPRRTPELRAKPMPDLPSFVSRPPEEESSSYSSQDVARTSTSTMVLMDVENIRGATSFRLSHEALLSRIKMWREDRLSIHSNSYLEPLVWVCDHGNEPSIHHCPIEIEDQRGTNVLPHNFGAIFAGPGRTADDVIVDLVEGRVSGGNQPDVYTERNTTIVITADSRLISRCQQVRRRSESLSDLVFVEPTSLLQQLERYRVHSDVEERLFGERKAPPSGKMDSPTKMIAAPTEGKDKDGKTATMTSFKDSSIAAHQHAKFQARFQNKVIEDDSSHKQESQQPSRADDNKALDTKSDESALGAQLATEQIRRQMLLSDAYYLAQPKKLRNRKSQFAVAAIHAKYKNRNISKKQQKKLYAKRFGDRRQKALVSAAAQRKILAERLQTNLHRESGSSESATCSEEGGTLLLRAMQLRDKLLHQFATDEHNISFNGSSIGPSGGKDRESLPGSEASSGAVLDDGTWDPIGDTLNIPLRDEQQVESSKVPNLRVVVISDTHGFEGALCQFAEKQHRDVFDGAGLSKKSISNEFMLPKADVLLHCGDFSASGSRKSQRAASRRLDEFLARQAHIPEKIVVQGNHDPDSTAKVLFPRSKALYVRHSSMLKVNGVTFAIEPYSRRMSHRRYDVGRLDRLELPKCDVFVSHEPPKNVLDLTYHGFRVGSAYLRGMVEHSENKPRLWCCGHIHESRGVVIRHFANDDSEEDGDETVVLNASNSNTGRANRLVAGAVVVEIERSSIGDETASKTLEQVRRDFADEGKAEGVDALSRAGLEGTDTDYITRPGVRRRKGVRQLKVAR</sequence>
<keyword evidence="4" id="KW-1185">Reference proteome</keyword>
<comment type="caution">
    <text evidence="3">The sequence shown here is derived from an EMBL/GenBank/DDBJ whole genome shotgun (WGS) entry which is preliminary data.</text>
</comment>
<evidence type="ECO:0000259" key="2">
    <source>
        <dbReference type="Pfam" id="PF00149"/>
    </source>
</evidence>